<evidence type="ECO:0000256" key="7">
    <source>
        <dbReference type="ARBA" id="ARBA00022989"/>
    </source>
</evidence>
<dbReference type="Proteomes" id="UP000265020">
    <property type="component" value="Unassembled WGS sequence"/>
</dbReference>
<evidence type="ECO:0000256" key="12">
    <source>
        <dbReference type="SAM" id="Phobius"/>
    </source>
</evidence>
<evidence type="ECO:0000256" key="6">
    <source>
        <dbReference type="ARBA" id="ARBA00022968"/>
    </source>
</evidence>
<dbReference type="Gene3D" id="3.90.1480.20">
    <property type="entry name" value="Glycosyl transferase family 29"/>
    <property type="match status" value="1"/>
</dbReference>
<keyword evidence="14" id="KW-1185">Reference proteome</keyword>
<evidence type="ECO:0000256" key="8">
    <source>
        <dbReference type="ARBA" id="ARBA00023034"/>
    </source>
</evidence>
<dbReference type="AlphaFoldDB" id="A0A3Q2CXY3"/>
<evidence type="ECO:0000256" key="2">
    <source>
        <dbReference type="ARBA" id="ARBA00006003"/>
    </source>
</evidence>
<dbReference type="Ensembl" id="ENSCVAT00000017468.1">
    <property type="protein sequence ID" value="ENSCVAP00000010689.1"/>
    <property type="gene ID" value="ENSCVAG00000012968.1"/>
</dbReference>
<dbReference type="GO" id="GO:0097503">
    <property type="term" value="P:sialylation"/>
    <property type="evidence" value="ECO:0007669"/>
    <property type="project" value="TreeGrafter"/>
</dbReference>
<reference evidence="13" key="2">
    <citation type="submission" date="2025-09" db="UniProtKB">
        <authorList>
            <consortium name="Ensembl"/>
        </authorList>
    </citation>
    <scope>IDENTIFICATION</scope>
</reference>
<dbReference type="GO" id="GO:0000139">
    <property type="term" value="C:Golgi membrane"/>
    <property type="evidence" value="ECO:0007669"/>
    <property type="project" value="UniProtKB-SubCell"/>
</dbReference>
<evidence type="ECO:0000256" key="1">
    <source>
        <dbReference type="ARBA" id="ARBA00004323"/>
    </source>
</evidence>
<keyword evidence="4" id="KW-0808">Transferase</keyword>
<reference evidence="13" key="1">
    <citation type="submission" date="2025-08" db="UniProtKB">
        <authorList>
            <consortium name="Ensembl"/>
        </authorList>
    </citation>
    <scope>IDENTIFICATION</scope>
</reference>
<dbReference type="GeneTree" id="ENSGT00940000154725"/>
<proteinExistence type="inferred from homology"/>
<evidence type="ECO:0000256" key="11">
    <source>
        <dbReference type="ARBA" id="ARBA00023180"/>
    </source>
</evidence>
<keyword evidence="8" id="KW-0333">Golgi apparatus</keyword>
<dbReference type="InterPro" id="IPR001675">
    <property type="entry name" value="Glyco_trans_29"/>
</dbReference>
<dbReference type="GO" id="GO:0003836">
    <property type="term" value="F:beta-galactoside (CMP) alpha-2,3-sialyltransferase activity"/>
    <property type="evidence" value="ECO:0007669"/>
    <property type="project" value="TreeGrafter"/>
</dbReference>
<sequence length="348" mass="39935">MSYRLRLLVLIYSAFPAGLFVVIGYMDWYYLHVQTLCACEKCLFESGPLLTSHLNPSAEPILSKNTNLSENAFKWWKVGHNLSFTQFKHIEIPPTPEMHSERNRTMMCSMLQSVQNEKRDFAFFKQTVNRLFEIFPSSPHLRKPSGDTCRSCAVVGNSVNLKGSHYGALIDFQDVVIRMNSAKTKGYEEDVGTKTTHHVMYPESAVDIHNSTHLVLFPFKIMDLEWLIKAFTTGFYGVSYAPIKTKIRANKDLVMVVNPAFMKYTHETWLKKKGAYPSTGFMTFIFALHICDEVHVFGFGADSDGNWSHYFEELKNKKLKTGQHPGHHEYDIIQRLANEKTVTFYKGS</sequence>
<dbReference type="PANTHER" id="PTHR46032:SF6">
    <property type="entry name" value="CMP-N-ACETYLNEURAMINATE-BETA-GALACTOSAMIDE-ALPHA-2,3-SIALYLTRANSFERASE 1"/>
    <property type="match status" value="1"/>
</dbReference>
<accession>A0A3Q2CXY3</accession>
<evidence type="ECO:0000256" key="10">
    <source>
        <dbReference type="ARBA" id="ARBA00023157"/>
    </source>
</evidence>
<dbReference type="InterPro" id="IPR051757">
    <property type="entry name" value="Beta-gal_alpha2-3_sialyltrans"/>
</dbReference>
<evidence type="ECO:0000256" key="3">
    <source>
        <dbReference type="ARBA" id="ARBA00022676"/>
    </source>
</evidence>
<keyword evidence="6" id="KW-0735">Signal-anchor</keyword>
<keyword evidence="3" id="KW-0328">Glycosyltransferase</keyword>
<evidence type="ECO:0000256" key="9">
    <source>
        <dbReference type="ARBA" id="ARBA00023136"/>
    </source>
</evidence>
<organism evidence="13 14">
    <name type="scientific">Cyprinodon variegatus</name>
    <name type="common">Sheepshead minnow</name>
    <dbReference type="NCBI Taxonomy" id="28743"/>
    <lineage>
        <taxon>Eukaryota</taxon>
        <taxon>Metazoa</taxon>
        <taxon>Chordata</taxon>
        <taxon>Craniata</taxon>
        <taxon>Vertebrata</taxon>
        <taxon>Euteleostomi</taxon>
        <taxon>Actinopterygii</taxon>
        <taxon>Neopterygii</taxon>
        <taxon>Teleostei</taxon>
        <taxon>Neoteleostei</taxon>
        <taxon>Acanthomorphata</taxon>
        <taxon>Ovalentaria</taxon>
        <taxon>Atherinomorphae</taxon>
        <taxon>Cyprinodontiformes</taxon>
        <taxon>Cyprinodontidae</taxon>
        <taxon>Cyprinodon</taxon>
    </lineage>
</organism>
<evidence type="ECO:0000256" key="4">
    <source>
        <dbReference type="ARBA" id="ARBA00022679"/>
    </source>
</evidence>
<keyword evidence="11" id="KW-0325">Glycoprotein</keyword>
<keyword evidence="10" id="KW-1015">Disulfide bond</keyword>
<dbReference type="Pfam" id="PF00777">
    <property type="entry name" value="Glyco_transf_29"/>
    <property type="match status" value="1"/>
</dbReference>
<keyword evidence="9 12" id="KW-0472">Membrane</keyword>
<keyword evidence="7 12" id="KW-1133">Transmembrane helix</keyword>
<protein>
    <submittedName>
        <fullName evidence="13">CMP-N-acetylneuraminate-beta-galactosamide-alpha-2,3-sialyltransferase 1-like</fullName>
    </submittedName>
</protein>
<dbReference type="InterPro" id="IPR038578">
    <property type="entry name" value="GT29-like_sf"/>
</dbReference>
<evidence type="ECO:0000313" key="13">
    <source>
        <dbReference type="Ensembl" id="ENSCVAP00000010689.1"/>
    </source>
</evidence>
<evidence type="ECO:0000256" key="5">
    <source>
        <dbReference type="ARBA" id="ARBA00022692"/>
    </source>
</evidence>
<evidence type="ECO:0000313" key="14">
    <source>
        <dbReference type="Proteomes" id="UP000265020"/>
    </source>
</evidence>
<keyword evidence="5 12" id="KW-0812">Transmembrane</keyword>
<dbReference type="PANTHER" id="PTHR46032">
    <property type="entry name" value="ALPHA-2,3-SIALYLTRANSFERASE ST3GAL I ISOFORM X1"/>
    <property type="match status" value="1"/>
</dbReference>
<feature type="transmembrane region" description="Helical" evidence="12">
    <location>
        <begin position="7"/>
        <end position="31"/>
    </location>
</feature>
<name>A0A3Q2CXY3_CYPVA</name>
<comment type="subcellular location">
    <subcellularLocation>
        <location evidence="1">Golgi apparatus membrane</location>
        <topology evidence="1">Single-pass type II membrane protein</topology>
    </subcellularLocation>
</comment>
<comment type="similarity">
    <text evidence="2">Belongs to the glycosyltransferase 29 family.</text>
</comment>